<dbReference type="InterPro" id="IPR011042">
    <property type="entry name" value="6-blade_b-propeller_TolB-like"/>
</dbReference>
<dbReference type="EMBL" id="MFMM01000001">
    <property type="protein sequence ID" value="OGG84588.1"/>
    <property type="molecule type" value="Genomic_DNA"/>
</dbReference>
<accession>A0A1F6FFF8</accession>
<dbReference type="SUPFAM" id="SSF50969">
    <property type="entry name" value="YVTN repeat-like/Quinoprotein amine dehydrogenase"/>
    <property type="match status" value="1"/>
</dbReference>
<reference evidence="1 2" key="1">
    <citation type="journal article" date="2016" name="Nat. Commun.">
        <title>Thousands of microbial genomes shed light on interconnected biogeochemical processes in an aquifer system.</title>
        <authorList>
            <person name="Anantharaman K."/>
            <person name="Brown C.T."/>
            <person name="Hug L.A."/>
            <person name="Sharon I."/>
            <person name="Castelle C.J."/>
            <person name="Probst A.J."/>
            <person name="Thomas B.C."/>
            <person name="Singh A."/>
            <person name="Wilkins M.J."/>
            <person name="Karaoz U."/>
            <person name="Brodie E.L."/>
            <person name="Williams K.H."/>
            <person name="Hubbard S.S."/>
            <person name="Banfield J.F."/>
        </authorList>
    </citation>
    <scope>NUCLEOTIDE SEQUENCE [LARGE SCALE GENOMIC DNA]</scope>
</reference>
<evidence type="ECO:0000313" key="1">
    <source>
        <dbReference type="EMBL" id="OGG84588.1"/>
    </source>
</evidence>
<sequence length="392" mass="42741">MNKKFFIIGGLAVILLLLGVWVYLLVYGAPATTDDIFANLGTEGEVTEGDIVVPPVVIEESPVVNVDAGRLRQLTTGPVAGFREVQLSTTTPALIYYVEMGTGHVYTINTESGETLRVSATTFPQTIAAEISNTGRYYAMRSASASKSTPLTVGTISTSTVSITKSYEGTALDVAFNNNEELYILSREADTSSAVTYNLQSNSSALLFTLPFLEAKVEWGKERGDSHLVYPKPATALEGQLYEISGDTLTRLPVQGLGLTALKSGNITLYNVIEGRRLKSYFFDHSFGVKESLDSAVLVEKCTGAADEGVFICAQDGSKTNLRNQEDWYAGEITFADSVWLLDGNSLTGELLFDTLEESGRQIDIINLDLNDTGEVLYFINKLDNTLWMYEL</sequence>
<dbReference type="InterPro" id="IPR011044">
    <property type="entry name" value="Quino_amine_DH_bsu"/>
</dbReference>
<dbReference type="Proteomes" id="UP000177325">
    <property type="component" value="Unassembled WGS sequence"/>
</dbReference>
<proteinExistence type="predicted"/>
<name>A0A1F6FFF8_9BACT</name>
<dbReference type="AlphaFoldDB" id="A0A1F6FFF8"/>
<comment type="caution">
    <text evidence="1">The sequence shown here is derived from an EMBL/GenBank/DDBJ whole genome shotgun (WGS) entry which is preliminary data.</text>
</comment>
<dbReference type="Gene3D" id="2.120.10.30">
    <property type="entry name" value="TolB, C-terminal domain"/>
    <property type="match status" value="1"/>
</dbReference>
<dbReference type="STRING" id="1798525.A3G90_00670"/>
<protein>
    <submittedName>
        <fullName evidence="1">Uncharacterized protein</fullName>
    </submittedName>
</protein>
<evidence type="ECO:0000313" key="2">
    <source>
        <dbReference type="Proteomes" id="UP000177325"/>
    </source>
</evidence>
<organism evidence="1 2">
    <name type="scientific">Candidatus Kaiserbacteria bacterium RIFCSPLOWO2_12_FULL_45_26</name>
    <dbReference type="NCBI Taxonomy" id="1798525"/>
    <lineage>
        <taxon>Bacteria</taxon>
        <taxon>Candidatus Kaiseribacteriota</taxon>
    </lineage>
</organism>
<gene>
    <name evidence="1" type="ORF">A3G90_00670</name>
</gene>